<feature type="domain" description="Gfo/Idh/MocA-like oxidoreductase N-terminal" evidence="3">
    <location>
        <begin position="4"/>
        <end position="118"/>
    </location>
</feature>
<feature type="domain" description="Gfo/Idh/MocA-like oxidoreductase C-terminal" evidence="4">
    <location>
        <begin position="135"/>
        <end position="359"/>
    </location>
</feature>
<reference evidence="5 6" key="1">
    <citation type="submission" date="2016-10" db="EMBL/GenBank/DDBJ databases">
        <authorList>
            <person name="de Groot N.N."/>
        </authorList>
    </citation>
    <scope>NUCLEOTIDE SEQUENCE [LARGE SCALE GENOMIC DNA]</scope>
    <source>
        <strain evidence="5 6">GAS232</strain>
    </source>
</reference>
<evidence type="ECO:0000313" key="6">
    <source>
        <dbReference type="Proteomes" id="UP000182427"/>
    </source>
</evidence>
<evidence type="ECO:0000256" key="1">
    <source>
        <dbReference type="ARBA" id="ARBA00010928"/>
    </source>
</evidence>
<dbReference type="InterPro" id="IPR000683">
    <property type="entry name" value="Gfo/Idh/MocA-like_OxRdtase_N"/>
</dbReference>
<dbReference type="Pfam" id="PF02894">
    <property type="entry name" value="GFO_IDH_MocA_C"/>
    <property type="match status" value="1"/>
</dbReference>
<evidence type="ECO:0000313" key="5">
    <source>
        <dbReference type="EMBL" id="SDF27875.1"/>
    </source>
</evidence>
<dbReference type="GO" id="GO:0000166">
    <property type="term" value="F:nucleotide binding"/>
    <property type="evidence" value="ECO:0007669"/>
    <property type="project" value="InterPro"/>
</dbReference>
<name>A0A1G7JSN6_9BACT</name>
<dbReference type="AlphaFoldDB" id="A0A1G7JSN6"/>
<dbReference type="Proteomes" id="UP000182427">
    <property type="component" value="Chromosome I"/>
</dbReference>
<dbReference type="PANTHER" id="PTHR43708">
    <property type="entry name" value="CONSERVED EXPRESSED OXIDOREDUCTASE (EUROFUNG)"/>
    <property type="match status" value="1"/>
</dbReference>
<dbReference type="InterPro" id="IPR004104">
    <property type="entry name" value="Gfo/Idh/MocA-like_OxRdtase_C"/>
</dbReference>
<keyword evidence="6" id="KW-1185">Reference proteome</keyword>
<organism evidence="5 6">
    <name type="scientific">Terriglobus roseus</name>
    <dbReference type="NCBI Taxonomy" id="392734"/>
    <lineage>
        <taxon>Bacteria</taxon>
        <taxon>Pseudomonadati</taxon>
        <taxon>Acidobacteriota</taxon>
        <taxon>Terriglobia</taxon>
        <taxon>Terriglobales</taxon>
        <taxon>Acidobacteriaceae</taxon>
        <taxon>Terriglobus</taxon>
    </lineage>
</organism>
<protein>
    <submittedName>
        <fullName evidence="5">Predicted dehydrogenase</fullName>
    </submittedName>
</protein>
<keyword evidence="2" id="KW-0560">Oxidoreductase</keyword>
<dbReference type="PANTHER" id="PTHR43708:SF5">
    <property type="entry name" value="CONSERVED EXPRESSED OXIDOREDUCTASE (EUROFUNG)-RELATED"/>
    <property type="match status" value="1"/>
</dbReference>
<dbReference type="OrthoDB" id="9815825at2"/>
<accession>A0A1G7JSN6</accession>
<evidence type="ECO:0000256" key="2">
    <source>
        <dbReference type="ARBA" id="ARBA00023002"/>
    </source>
</evidence>
<sequence>MRRIRTGVVGFGLAGRVFHAPFVDAIPELELAYIVQRSGDEAQRAFPQAEQLRSYEDLLQSDVELVVLGTPTISHYSMTKQALLAGKNVVCDKPMTTTTAQAEELEKIAIQKGLLLFPFHNRRWDGDFQTLQGIIRDGRVGRVVMLESRFDRYRPEPKPNAWREEETAGGGQLYDIGPHLIDQALTLFGRPSTLTANIRSDRNVGKVPDGFDLTLVFDTGREDRKITVKLGTSVLAADPAPRYRLNGTGGTYVKNGLDPQEPTILSGHLPPRQGAEELWLQEPEDRYGVLTYCPNTQKPNELEKEIIPTLPGDYRGFYQNVADSLLGLAAPEVTARCAVRTARMIDLAYESARVGATVRVDHTGW</sequence>
<gene>
    <name evidence="5" type="ORF">SAMN05444167_1933</name>
</gene>
<dbReference type="RefSeq" id="WP_083344950.1">
    <property type="nucleotide sequence ID" value="NZ_LT629690.1"/>
</dbReference>
<comment type="similarity">
    <text evidence="1">Belongs to the Gfo/Idh/MocA family.</text>
</comment>
<dbReference type="GO" id="GO:0016491">
    <property type="term" value="F:oxidoreductase activity"/>
    <property type="evidence" value="ECO:0007669"/>
    <property type="project" value="UniProtKB-KW"/>
</dbReference>
<evidence type="ECO:0000259" key="4">
    <source>
        <dbReference type="Pfam" id="PF02894"/>
    </source>
</evidence>
<dbReference type="Gene3D" id="3.40.50.720">
    <property type="entry name" value="NAD(P)-binding Rossmann-like Domain"/>
    <property type="match status" value="1"/>
</dbReference>
<proteinExistence type="inferred from homology"/>
<evidence type="ECO:0000259" key="3">
    <source>
        <dbReference type="Pfam" id="PF01408"/>
    </source>
</evidence>
<dbReference type="SUPFAM" id="SSF51735">
    <property type="entry name" value="NAD(P)-binding Rossmann-fold domains"/>
    <property type="match status" value="1"/>
</dbReference>
<dbReference type="Pfam" id="PF01408">
    <property type="entry name" value="GFO_IDH_MocA"/>
    <property type="match status" value="1"/>
</dbReference>
<dbReference type="InterPro" id="IPR051317">
    <property type="entry name" value="Gfo/Idh/MocA_oxidoreduct"/>
</dbReference>
<dbReference type="InterPro" id="IPR036291">
    <property type="entry name" value="NAD(P)-bd_dom_sf"/>
</dbReference>
<dbReference type="Gene3D" id="3.30.360.10">
    <property type="entry name" value="Dihydrodipicolinate Reductase, domain 2"/>
    <property type="match status" value="1"/>
</dbReference>
<dbReference type="EMBL" id="LT629690">
    <property type="protein sequence ID" value="SDF27875.1"/>
    <property type="molecule type" value="Genomic_DNA"/>
</dbReference>